<comment type="caution">
    <text evidence="8">The sequence shown here is derived from an EMBL/GenBank/DDBJ whole genome shotgun (WGS) entry which is preliminary data.</text>
</comment>
<dbReference type="Gene3D" id="1.10.10.10">
    <property type="entry name" value="Winged helix-like DNA-binding domain superfamily/Winged helix DNA-binding domain"/>
    <property type="match status" value="1"/>
</dbReference>
<evidence type="ECO:0000313" key="9">
    <source>
        <dbReference type="Proteomes" id="UP000567293"/>
    </source>
</evidence>
<keyword evidence="2" id="KW-0805">Transcription regulation</keyword>
<feature type="domain" description="RNA polymerase sigma-70 region 2" evidence="6">
    <location>
        <begin position="27"/>
        <end position="92"/>
    </location>
</feature>
<dbReference type="EMBL" id="JACDQQ010001667">
    <property type="protein sequence ID" value="MBA0086761.1"/>
    <property type="molecule type" value="Genomic_DNA"/>
</dbReference>
<keyword evidence="5" id="KW-0804">Transcription</keyword>
<dbReference type="PANTHER" id="PTHR43133:SF8">
    <property type="entry name" value="RNA POLYMERASE SIGMA FACTOR HI_1459-RELATED"/>
    <property type="match status" value="1"/>
</dbReference>
<dbReference type="InterPro" id="IPR036388">
    <property type="entry name" value="WH-like_DNA-bd_sf"/>
</dbReference>
<evidence type="ECO:0000313" key="8">
    <source>
        <dbReference type="EMBL" id="MBA0086761.1"/>
    </source>
</evidence>
<dbReference type="NCBIfam" id="TIGR02937">
    <property type="entry name" value="sigma70-ECF"/>
    <property type="match status" value="1"/>
</dbReference>
<protein>
    <submittedName>
        <fullName evidence="8">Sigma-70 family RNA polymerase sigma factor</fullName>
    </submittedName>
</protein>
<dbReference type="InterPro" id="IPR013249">
    <property type="entry name" value="RNA_pol_sigma70_r4_t2"/>
</dbReference>
<dbReference type="InterPro" id="IPR039425">
    <property type="entry name" value="RNA_pol_sigma-70-like"/>
</dbReference>
<dbReference type="InterPro" id="IPR007627">
    <property type="entry name" value="RNA_pol_sigma70_r2"/>
</dbReference>
<proteinExistence type="inferred from homology"/>
<dbReference type="GO" id="GO:0016987">
    <property type="term" value="F:sigma factor activity"/>
    <property type="evidence" value="ECO:0007669"/>
    <property type="project" value="UniProtKB-KW"/>
</dbReference>
<dbReference type="AlphaFoldDB" id="A0A7V8SYB7"/>
<accession>A0A7V8SYB7</accession>
<evidence type="ECO:0000259" key="6">
    <source>
        <dbReference type="Pfam" id="PF04542"/>
    </source>
</evidence>
<dbReference type="Pfam" id="PF04542">
    <property type="entry name" value="Sigma70_r2"/>
    <property type="match status" value="1"/>
</dbReference>
<dbReference type="SUPFAM" id="SSF88946">
    <property type="entry name" value="Sigma2 domain of RNA polymerase sigma factors"/>
    <property type="match status" value="1"/>
</dbReference>
<evidence type="ECO:0000256" key="1">
    <source>
        <dbReference type="ARBA" id="ARBA00010641"/>
    </source>
</evidence>
<dbReference type="InterPro" id="IPR013324">
    <property type="entry name" value="RNA_pol_sigma_r3/r4-like"/>
</dbReference>
<keyword evidence="3" id="KW-0731">Sigma factor</keyword>
<reference evidence="8" key="1">
    <citation type="submission" date="2020-06" db="EMBL/GenBank/DDBJ databases">
        <title>Legume-microbial interactions unlock mineral nutrients during tropical forest succession.</title>
        <authorList>
            <person name="Epihov D.Z."/>
        </authorList>
    </citation>
    <scope>NUCLEOTIDE SEQUENCE [LARGE SCALE GENOMIC DNA]</scope>
    <source>
        <strain evidence="8">Pan2503</strain>
    </source>
</reference>
<name>A0A7V8SYB7_9BACT</name>
<dbReference type="Proteomes" id="UP000567293">
    <property type="component" value="Unassembled WGS sequence"/>
</dbReference>
<evidence type="ECO:0000256" key="2">
    <source>
        <dbReference type="ARBA" id="ARBA00023015"/>
    </source>
</evidence>
<evidence type="ECO:0000256" key="3">
    <source>
        <dbReference type="ARBA" id="ARBA00023082"/>
    </source>
</evidence>
<dbReference type="GO" id="GO:0003677">
    <property type="term" value="F:DNA binding"/>
    <property type="evidence" value="ECO:0007669"/>
    <property type="project" value="UniProtKB-KW"/>
</dbReference>
<keyword evidence="4" id="KW-0238">DNA-binding</keyword>
<dbReference type="PANTHER" id="PTHR43133">
    <property type="entry name" value="RNA POLYMERASE ECF-TYPE SIGMA FACTO"/>
    <property type="match status" value="1"/>
</dbReference>
<gene>
    <name evidence="8" type="ORF">HRJ53_17410</name>
</gene>
<dbReference type="Pfam" id="PF08281">
    <property type="entry name" value="Sigma70_r4_2"/>
    <property type="match status" value="1"/>
</dbReference>
<dbReference type="GO" id="GO:0006352">
    <property type="term" value="P:DNA-templated transcription initiation"/>
    <property type="evidence" value="ECO:0007669"/>
    <property type="project" value="InterPro"/>
</dbReference>
<dbReference type="CDD" id="cd06171">
    <property type="entry name" value="Sigma70_r4"/>
    <property type="match status" value="1"/>
</dbReference>
<comment type="similarity">
    <text evidence="1">Belongs to the sigma-70 factor family. ECF subfamily.</text>
</comment>
<sequence length="217" mass="24890">MSIADQERDDVLLGRAQKGDEEAFTLLYRRHQAALYRFALRMTGNTWAAEEIVQDVFMMLMRDPRKYDAARGTLGGFLYGVTRNRVLKHLERLPREVPLEEQHENGTRLGMVLKDASSPAILAEKRERVERVWAAVLDLPAEFREAVVLCELEERSYEEAAQMIGCPIGTIRSRLHRGRALLMARLEMLRGALRRANAAGLNGFENKKEVRNDVRRI</sequence>
<dbReference type="InterPro" id="IPR014284">
    <property type="entry name" value="RNA_pol_sigma-70_dom"/>
</dbReference>
<evidence type="ECO:0000256" key="4">
    <source>
        <dbReference type="ARBA" id="ARBA00023125"/>
    </source>
</evidence>
<dbReference type="InterPro" id="IPR013325">
    <property type="entry name" value="RNA_pol_sigma_r2"/>
</dbReference>
<dbReference type="SUPFAM" id="SSF88659">
    <property type="entry name" value="Sigma3 and sigma4 domains of RNA polymerase sigma factors"/>
    <property type="match status" value="1"/>
</dbReference>
<feature type="domain" description="RNA polymerase sigma factor 70 region 4 type 2" evidence="7">
    <location>
        <begin position="131"/>
        <end position="182"/>
    </location>
</feature>
<keyword evidence="9" id="KW-1185">Reference proteome</keyword>
<evidence type="ECO:0000256" key="5">
    <source>
        <dbReference type="ARBA" id="ARBA00023163"/>
    </source>
</evidence>
<organism evidence="8 9">
    <name type="scientific">Candidatus Acidiferrum panamense</name>
    <dbReference type="NCBI Taxonomy" id="2741543"/>
    <lineage>
        <taxon>Bacteria</taxon>
        <taxon>Pseudomonadati</taxon>
        <taxon>Acidobacteriota</taxon>
        <taxon>Terriglobia</taxon>
        <taxon>Candidatus Acidiferrales</taxon>
        <taxon>Candidatus Acidiferrum</taxon>
    </lineage>
</organism>
<evidence type="ECO:0000259" key="7">
    <source>
        <dbReference type="Pfam" id="PF08281"/>
    </source>
</evidence>
<dbReference type="Gene3D" id="1.10.1740.10">
    <property type="match status" value="1"/>
</dbReference>